<accession>A0A2S3W8S1</accession>
<comment type="caution">
    <text evidence="2">The sequence shown here is derived from an EMBL/GenBank/DDBJ whole genome shotgun (WGS) entry which is preliminary data.</text>
</comment>
<dbReference type="EMBL" id="MIND01000018">
    <property type="protein sequence ID" value="POF87337.1"/>
    <property type="molecule type" value="Genomic_DNA"/>
</dbReference>
<feature type="domain" description="Dermonecrotic toxin N-terminal" evidence="1">
    <location>
        <begin position="372"/>
        <end position="609"/>
    </location>
</feature>
<dbReference type="Proteomes" id="UP000237194">
    <property type="component" value="Unassembled WGS sequence"/>
</dbReference>
<reference evidence="2 3" key="1">
    <citation type="submission" date="2016-08" db="EMBL/GenBank/DDBJ databases">
        <authorList>
            <person name="Seilhamer J.J."/>
        </authorList>
    </citation>
    <scope>NUCLEOTIDE SEQUENCE [LARGE SCALE GENOMIC DNA]</scope>
    <source>
        <strain evidence="2 3">KT-27</strain>
    </source>
</reference>
<proteinExistence type="predicted"/>
<name>A0A2S3W8S1_PSEPU</name>
<reference evidence="2 3" key="2">
    <citation type="submission" date="2018-03" db="EMBL/GenBank/DDBJ databases">
        <title>Draft genome of Pseudomonas putida strain KT-27.</title>
        <authorList>
            <person name="Yoshizawa S."/>
            <person name="Khan N.H."/>
            <person name="Nishimura M."/>
            <person name="Chiura H.X."/>
            <person name="Ogura Y."/>
            <person name="Hayashi T."/>
            <person name="Kogure K."/>
        </authorList>
    </citation>
    <scope>NUCLEOTIDE SEQUENCE [LARGE SCALE GENOMIC DNA]</scope>
    <source>
        <strain evidence="2 3">KT-27</strain>
    </source>
</reference>
<dbReference type="InterPro" id="IPR046673">
    <property type="entry name" value="ToxA_N"/>
</dbReference>
<organism evidence="2 3">
    <name type="scientific">Pseudomonas putida</name>
    <name type="common">Arthrobacter siderocapsulatus</name>
    <dbReference type="NCBI Taxonomy" id="303"/>
    <lineage>
        <taxon>Bacteria</taxon>
        <taxon>Pseudomonadati</taxon>
        <taxon>Pseudomonadota</taxon>
        <taxon>Gammaproteobacteria</taxon>
        <taxon>Pseudomonadales</taxon>
        <taxon>Pseudomonadaceae</taxon>
        <taxon>Pseudomonas</taxon>
    </lineage>
</organism>
<evidence type="ECO:0000313" key="2">
    <source>
        <dbReference type="EMBL" id="POF87337.1"/>
    </source>
</evidence>
<sequence>MPSNPSATAFDFHASVAAQFANRPGLRQIAAERIMQLLIEHHPILKTARPDMHSAEGLMLMTPGLPLRPLVDLVLQAMIDGKLLDLSPVDNVAQYFCLEPGRRFYAIEDSMTTGEGDVIKPERLQTAFDELVRQLPDDFCQAQVDYWRATGSIGVDHLSWLQQLLKSALLCNLPWQALDEQQAQCVRELLARGNVPSGVYLVQVELDIGGATFSETLPNLLIQAQWDERDSLLWCAPSGVIRAFDSFDEFAAALADELGVRYRFEAMTWHRFALEGDCFVQQAAMLLDILLATLSRLRPALLADVGALEQAYASLSDPASFFIPAYSNVGSTKLSLPPGLNRASSEDSFAYQCGLFELALAQADSDGIAALDGILDLHGYASQRLREQMLSDHPIDANYFADDLLLTLSVARGVPGGAGAGVGGGLVETRKVSLTQLAVGNLSSLAGATVTAIEHRDDQLIMDWMNVEYVKALIQRVDIGAHYPVYVADRLDEPAQRELRVSRFAREWRCSFLFSALQAKLAGSLSEAALQAVVNYCRGLDDKQLPGSMLMPLAFRREPSSEHYDLVRGMYVLFCVEPAVVVLYRPLYASRSVCEFASLDAMMQAIRSDMALQQDILEWILPQARSVYAHGGFTEPHLGAPIFDSSLLPERVQPPAFWPQFWRVDVDAKMYAANRDLLVELADRQTVSNAESRWAILCEGAWLLFDLITLQLRGPVAVVAWMVQLAKSVDNDLTAFAQASAFGRSAAVVDLILNAGMALLHARLPQLQEPVPVEQPPLDLLRGPTIAGNSTFTAMTRPVQGKVYLPGEVLNQASLNLDFSFSGGQGFNVLPAQRRQALLAMRSAVSLNGIQPLSAGPEQGLYIKDGQHYVSLRGDIYAVALSAEGARIEGRDGAVGPWLLREFGAWRIDARLRLDGGMPRNRVQRLQETKKQQLTLLKNQESALIVDSEPRRRDLEKYIRQEFENKALILDLEQEASLDSVQVSKLALLRSLQKRYSERVAGGYKRLIEVDRKHDRILTEITAVRSVDPLLDQVLDVQRSDIRRSLVENCAHYYNRLADMINDEDIEEQREQMLVLPETEAEIQHYRDFTKALEGVQVWEQELIELSGPFDALLEETLKDSTIHFKSEEGGRDTKAQMLNRIIEARRANAVDLEFRMLQDLAELSLDRLGGADEATLNEYQNYLNGPALASAGAAHAELAGGDLALSERLEVLNGVMDAYEEAAGMADYLLSVGKRVIRADKLRLYQQTLGKLKDSVRIEIASDLRELELADVPRVRTPLYAKRGGIRRVVRTHRGRSVVGEEVQVDGESVIQQRDSYSKVLKTFRRQNSTWVEDAESNPLDVASPSTQGLASVRRRGRTLLDEMDSVVKIARRYVSSDEPLGLSTVLELHREKLSEVLAALPRSEGDAALYEDLETGIESLQATQDDLLRSIYFNTTHPTARALKYLHEQNQLTIVRTVKRRPLPRNDYLDIYEIKRLAVSGHGRGIGLWEAHFHYASEGAADLDFVAGHLKTWAQRALGRDAQLRAAQNSEVLEIYRGKLTKADVLGIIPFE</sequence>
<gene>
    <name evidence="2" type="ORF">BGP80_04905</name>
</gene>
<dbReference type="RefSeq" id="WP_103435732.1">
    <property type="nucleotide sequence ID" value="NZ_MIND01000018.1"/>
</dbReference>
<dbReference type="Pfam" id="PF20178">
    <property type="entry name" value="ToxA_N"/>
    <property type="match status" value="1"/>
</dbReference>
<evidence type="ECO:0000313" key="3">
    <source>
        <dbReference type="Proteomes" id="UP000237194"/>
    </source>
</evidence>
<evidence type="ECO:0000259" key="1">
    <source>
        <dbReference type="Pfam" id="PF20178"/>
    </source>
</evidence>
<protein>
    <recommendedName>
        <fullName evidence="1">Dermonecrotic toxin N-terminal domain-containing protein</fullName>
    </recommendedName>
</protein>